<name>A0ACC2EBC4_DIPCM</name>
<proteinExistence type="predicted"/>
<dbReference type="Proteomes" id="UP001162992">
    <property type="component" value="Chromosome 3"/>
</dbReference>
<reference evidence="2" key="1">
    <citation type="journal article" date="2024" name="Proc. Natl. Acad. Sci. U.S.A.">
        <title>Extraordinary preservation of gene collinearity over three hundred million years revealed in homosporous lycophytes.</title>
        <authorList>
            <person name="Li C."/>
            <person name="Wickell D."/>
            <person name="Kuo L.Y."/>
            <person name="Chen X."/>
            <person name="Nie B."/>
            <person name="Liao X."/>
            <person name="Peng D."/>
            <person name="Ji J."/>
            <person name="Jenkins J."/>
            <person name="Williams M."/>
            <person name="Shu S."/>
            <person name="Plott C."/>
            <person name="Barry K."/>
            <person name="Rajasekar S."/>
            <person name="Grimwood J."/>
            <person name="Han X."/>
            <person name="Sun S."/>
            <person name="Hou Z."/>
            <person name="He W."/>
            <person name="Dai G."/>
            <person name="Sun C."/>
            <person name="Schmutz J."/>
            <person name="Leebens-Mack J.H."/>
            <person name="Li F.W."/>
            <person name="Wang L."/>
        </authorList>
    </citation>
    <scope>NUCLEOTIDE SEQUENCE [LARGE SCALE GENOMIC DNA]</scope>
    <source>
        <strain evidence="2">cv. PW_Plant_1</strain>
    </source>
</reference>
<evidence type="ECO:0000313" key="1">
    <source>
        <dbReference type="EMBL" id="KAJ7563722.1"/>
    </source>
</evidence>
<comment type="caution">
    <text evidence="1">The sequence shown here is derived from an EMBL/GenBank/DDBJ whole genome shotgun (WGS) entry which is preliminary data.</text>
</comment>
<gene>
    <name evidence="1" type="ORF">O6H91_03G123400</name>
</gene>
<organism evidence="1 2">
    <name type="scientific">Diphasiastrum complanatum</name>
    <name type="common">Issler's clubmoss</name>
    <name type="synonym">Lycopodium complanatum</name>
    <dbReference type="NCBI Taxonomy" id="34168"/>
    <lineage>
        <taxon>Eukaryota</taxon>
        <taxon>Viridiplantae</taxon>
        <taxon>Streptophyta</taxon>
        <taxon>Embryophyta</taxon>
        <taxon>Tracheophyta</taxon>
        <taxon>Lycopodiopsida</taxon>
        <taxon>Lycopodiales</taxon>
        <taxon>Lycopodiaceae</taxon>
        <taxon>Lycopodioideae</taxon>
        <taxon>Diphasiastrum</taxon>
    </lineage>
</organism>
<protein>
    <submittedName>
        <fullName evidence="1">Uncharacterized protein</fullName>
    </submittedName>
</protein>
<accession>A0ACC2EBC4</accession>
<sequence>MPFSCSSCNITYSYSAHTSRFQNAPCVCVCVCVCVSLSLYIVSRSIGLFYLHEGWEKRIIHNDVKPSNVLLDVDFNPRLSDFGLARLIEDNNLAKTITLAGTLGFVAPELHKQSE</sequence>
<dbReference type="EMBL" id="CM055094">
    <property type="protein sequence ID" value="KAJ7563722.1"/>
    <property type="molecule type" value="Genomic_DNA"/>
</dbReference>
<evidence type="ECO:0000313" key="2">
    <source>
        <dbReference type="Proteomes" id="UP001162992"/>
    </source>
</evidence>
<keyword evidence="2" id="KW-1185">Reference proteome</keyword>